<dbReference type="AlphaFoldDB" id="A0A9K3IJU9"/>
<evidence type="ECO:0000313" key="2">
    <source>
        <dbReference type="Proteomes" id="UP000215914"/>
    </source>
</evidence>
<organism evidence="1 2">
    <name type="scientific">Helianthus annuus</name>
    <name type="common">Common sunflower</name>
    <dbReference type="NCBI Taxonomy" id="4232"/>
    <lineage>
        <taxon>Eukaryota</taxon>
        <taxon>Viridiplantae</taxon>
        <taxon>Streptophyta</taxon>
        <taxon>Embryophyta</taxon>
        <taxon>Tracheophyta</taxon>
        <taxon>Spermatophyta</taxon>
        <taxon>Magnoliopsida</taxon>
        <taxon>eudicotyledons</taxon>
        <taxon>Gunneridae</taxon>
        <taxon>Pentapetalae</taxon>
        <taxon>asterids</taxon>
        <taxon>campanulids</taxon>
        <taxon>Asterales</taxon>
        <taxon>Asteraceae</taxon>
        <taxon>Asteroideae</taxon>
        <taxon>Heliantheae alliance</taxon>
        <taxon>Heliantheae</taxon>
        <taxon>Helianthus</taxon>
    </lineage>
</organism>
<reference evidence="1" key="1">
    <citation type="journal article" date="2017" name="Nature">
        <title>The sunflower genome provides insights into oil metabolism, flowering and Asterid evolution.</title>
        <authorList>
            <person name="Badouin H."/>
            <person name="Gouzy J."/>
            <person name="Grassa C.J."/>
            <person name="Murat F."/>
            <person name="Staton S.E."/>
            <person name="Cottret L."/>
            <person name="Lelandais-Briere C."/>
            <person name="Owens G.L."/>
            <person name="Carrere S."/>
            <person name="Mayjonade B."/>
            <person name="Legrand L."/>
            <person name="Gill N."/>
            <person name="Kane N.C."/>
            <person name="Bowers J.E."/>
            <person name="Hubner S."/>
            <person name="Bellec A."/>
            <person name="Berard A."/>
            <person name="Berges H."/>
            <person name="Blanchet N."/>
            <person name="Boniface M.C."/>
            <person name="Brunel D."/>
            <person name="Catrice O."/>
            <person name="Chaidir N."/>
            <person name="Claudel C."/>
            <person name="Donnadieu C."/>
            <person name="Faraut T."/>
            <person name="Fievet G."/>
            <person name="Helmstetter N."/>
            <person name="King M."/>
            <person name="Knapp S.J."/>
            <person name="Lai Z."/>
            <person name="Le Paslier M.C."/>
            <person name="Lippi Y."/>
            <person name="Lorenzon L."/>
            <person name="Mandel J.R."/>
            <person name="Marage G."/>
            <person name="Marchand G."/>
            <person name="Marquand E."/>
            <person name="Bret-Mestries E."/>
            <person name="Morien E."/>
            <person name="Nambeesan S."/>
            <person name="Nguyen T."/>
            <person name="Pegot-Espagnet P."/>
            <person name="Pouilly N."/>
            <person name="Raftis F."/>
            <person name="Sallet E."/>
            <person name="Schiex T."/>
            <person name="Thomas J."/>
            <person name="Vandecasteele C."/>
            <person name="Vares D."/>
            <person name="Vear F."/>
            <person name="Vautrin S."/>
            <person name="Crespi M."/>
            <person name="Mangin B."/>
            <person name="Burke J.M."/>
            <person name="Salse J."/>
            <person name="Munos S."/>
            <person name="Vincourt P."/>
            <person name="Rieseberg L.H."/>
            <person name="Langlade N.B."/>
        </authorList>
    </citation>
    <scope>NUCLEOTIDE SEQUENCE</scope>
    <source>
        <tissue evidence="1">Leaves</tissue>
    </source>
</reference>
<accession>A0A9K3IJU9</accession>
<sequence length="73" mass="8254">MCLEAENFDDVFCPLSRALQFLSSHSIFVQPFNFLVHDGKVDGGGGGGNLTMKMVMMGHKFLYVLFYKIVLYK</sequence>
<evidence type="ECO:0000313" key="1">
    <source>
        <dbReference type="EMBL" id="KAF5798138.1"/>
    </source>
</evidence>
<proteinExistence type="predicted"/>
<comment type="caution">
    <text evidence="1">The sequence shown here is derived from an EMBL/GenBank/DDBJ whole genome shotgun (WGS) entry which is preliminary data.</text>
</comment>
<protein>
    <submittedName>
        <fullName evidence="1">Uncharacterized protein</fullName>
    </submittedName>
</protein>
<dbReference type="Gramene" id="mRNA:HanXRQr2_Chr07g0289271">
    <property type="protein sequence ID" value="CDS:HanXRQr2_Chr07g0289271.1"/>
    <property type="gene ID" value="HanXRQr2_Chr07g0289271"/>
</dbReference>
<dbReference type="Proteomes" id="UP000215914">
    <property type="component" value="Unassembled WGS sequence"/>
</dbReference>
<gene>
    <name evidence="1" type="ORF">HanXRQr2_Chr07g0289271</name>
</gene>
<reference evidence="1" key="2">
    <citation type="submission" date="2020-06" db="EMBL/GenBank/DDBJ databases">
        <title>Helianthus annuus Genome sequencing and assembly Release 2.</title>
        <authorList>
            <person name="Gouzy J."/>
            <person name="Langlade N."/>
            <person name="Munos S."/>
        </authorList>
    </citation>
    <scope>NUCLEOTIDE SEQUENCE</scope>
    <source>
        <tissue evidence="1">Leaves</tissue>
    </source>
</reference>
<name>A0A9K3IJU9_HELAN</name>
<keyword evidence="2" id="KW-1185">Reference proteome</keyword>
<dbReference type="EMBL" id="MNCJ02000322">
    <property type="protein sequence ID" value="KAF5798138.1"/>
    <property type="molecule type" value="Genomic_DNA"/>
</dbReference>